<evidence type="ECO:0000313" key="2">
    <source>
        <dbReference type="EMBL" id="KEZ44936.1"/>
    </source>
</evidence>
<organism evidence="2 3">
    <name type="scientific">Pseudallescheria apiosperma</name>
    <name type="common">Scedosporium apiospermum</name>
    <dbReference type="NCBI Taxonomy" id="563466"/>
    <lineage>
        <taxon>Eukaryota</taxon>
        <taxon>Fungi</taxon>
        <taxon>Dikarya</taxon>
        <taxon>Ascomycota</taxon>
        <taxon>Pezizomycotina</taxon>
        <taxon>Sordariomycetes</taxon>
        <taxon>Hypocreomycetidae</taxon>
        <taxon>Microascales</taxon>
        <taxon>Microascaceae</taxon>
        <taxon>Scedosporium</taxon>
    </lineage>
</organism>
<dbReference type="OrthoDB" id="194358at2759"/>
<dbReference type="GeneID" id="27721375"/>
<dbReference type="KEGG" id="sapo:SAPIO_CDS2303"/>
<proteinExistence type="predicted"/>
<dbReference type="AlphaFoldDB" id="A0A084GC74"/>
<dbReference type="PANTHER" id="PTHR24148">
    <property type="entry name" value="ANKYRIN REPEAT DOMAIN-CONTAINING PROTEIN 39 HOMOLOG-RELATED"/>
    <property type="match status" value="1"/>
</dbReference>
<feature type="domain" description="Heterokaryon incompatibility" evidence="1">
    <location>
        <begin position="48"/>
        <end position="150"/>
    </location>
</feature>
<dbReference type="VEuPathDB" id="FungiDB:SAPIO_CDS2303"/>
<reference evidence="2 3" key="1">
    <citation type="journal article" date="2014" name="Genome Announc.">
        <title>Draft genome sequence of the pathogenic fungus Scedosporium apiospermum.</title>
        <authorList>
            <person name="Vandeputte P."/>
            <person name="Ghamrawi S."/>
            <person name="Rechenmann M."/>
            <person name="Iltis A."/>
            <person name="Giraud S."/>
            <person name="Fleury M."/>
            <person name="Thornton C."/>
            <person name="Delhaes L."/>
            <person name="Meyer W."/>
            <person name="Papon N."/>
            <person name="Bouchara J.P."/>
        </authorList>
    </citation>
    <scope>NUCLEOTIDE SEQUENCE [LARGE SCALE GENOMIC DNA]</scope>
    <source>
        <strain evidence="2 3">IHEM 14462</strain>
    </source>
</reference>
<dbReference type="EMBL" id="JOWA01000086">
    <property type="protein sequence ID" value="KEZ44936.1"/>
    <property type="molecule type" value="Genomic_DNA"/>
</dbReference>
<dbReference type="PANTHER" id="PTHR24148:SF73">
    <property type="entry name" value="HET DOMAIN PROTEIN (AFU_ORTHOLOGUE AFUA_8G01020)"/>
    <property type="match status" value="1"/>
</dbReference>
<protein>
    <recommendedName>
        <fullName evidence="1">Heterokaryon incompatibility domain-containing protein</fullName>
    </recommendedName>
</protein>
<dbReference type="RefSeq" id="XP_016644735.1">
    <property type="nucleotide sequence ID" value="XM_016785359.1"/>
</dbReference>
<dbReference type="HOGENOM" id="CLU_004184_7_2_1"/>
<accession>A0A084GC74</accession>
<name>A0A084GC74_PSEDA</name>
<dbReference type="Pfam" id="PF06985">
    <property type="entry name" value="HET"/>
    <property type="match status" value="1"/>
</dbReference>
<comment type="caution">
    <text evidence="2">The sequence shown here is derived from an EMBL/GenBank/DDBJ whole genome shotgun (WGS) entry which is preliminary data.</text>
</comment>
<evidence type="ECO:0000259" key="1">
    <source>
        <dbReference type="Pfam" id="PF06985"/>
    </source>
</evidence>
<dbReference type="InterPro" id="IPR052895">
    <property type="entry name" value="HetReg/Transcr_Mod"/>
</dbReference>
<evidence type="ECO:0000313" key="3">
    <source>
        <dbReference type="Proteomes" id="UP000028545"/>
    </source>
</evidence>
<gene>
    <name evidence="2" type="ORF">SAPIO_CDS2303</name>
</gene>
<dbReference type="Proteomes" id="UP000028545">
    <property type="component" value="Unassembled WGS sequence"/>
</dbReference>
<keyword evidence="3" id="KW-1185">Reference proteome</keyword>
<sequence>MVSNFVYPRLDRFRNEIRLVQLLLALDRESPIACNLVHASIDDDTIRYEALSYTWGNNANPRDILLDGNPISVTPNLHTALQALRLPIHTRTLWINAVCINQKDVQERSHEVLRMRVIYERATKVVIWLGEAVPDSSLAIRHLEQLSQEFEYLVAKGVAARARRSLISLSDSLLHLLKFLLIILLVRPAVFVFLRAVAVGILEEPRWRLTSPLWILGSTLAQTCSLCLRVWVNIQVVEERWVEPDSQTVEALAEFFGRSWFSRVWVVQEIAMSRDAIVMLGPHTIPWTRLKGAYYRLRMRVSLSMCGTVYAQTRFQRLTELMHVIFRRHHLSSSLPGVRVLDLLCDLSYLEATDDRDKVYGLLGLADDLRDFDKLQGHLFEPSYDESVDKTYTRLAWFIIRASARLDVLHCVGDLDSSAGLPSWTPDWRDSTLRCGRKLSLIPTRIMDFFLRVGVVNLIRLARRFSRNKPYFDAILESLEIDLNRRPEGPEEEYSYFPINLAETTNSFDRRETASKMFRWDPQPWLESRSDPHRHGNIFLTDWCNVYSASARERDVVCMLHGSPIPTLLRWMGDDTFKVVGPCSLTNMDNMLPKWCQREYDKGRLRTMDFILR</sequence>
<dbReference type="InterPro" id="IPR010730">
    <property type="entry name" value="HET"/>
</dbReference>